<reference evidence="3" key="1">
    <citation type="submission" date="2015-07" db="EMBL/GenBank/DDBJ databases">
        <title>Genome sequencing of Sunxiuqinia dokdonensis strain SK.</title>
        <authorList>
            <person name="Ahn S."/>
            <person name="Kim B.-C."/>
        </authorList>
    </citation>
    <scope>NUCLEOTIDE SEQUENCE [LARGE SCALE GENOMIC DNA]</scope>
    <source>
        <strain evidence="3">SK</strain>
    </source>
</reference>
<dbReference type="Proteomes" id="UP000036958">
    <property type="component" value="Unassembled WGS sequence"/>
</dbReference>
<proteinExistence type="predicted"/>
<protein>
    <recommendedName>
        <fullName evidence="1">MnmC-like methyltransferase domain-containing protein</fullName>
    </recommendedName>
</protein>
<dbReference type="PATRIC" id="fig|1409788.3.peg.1453"/>
<dbReference type="Pfam" id="PF05430">
    <property type="entry name" value="Methyltransf_30"/>
    <property type="match status" value="1"/>
</dbReference>
<dbReference type="InterPro" id="IPR047785">
    <property type="entry name" value="tRNA_MNMC2"/>
</dbReference>
<dbReference type="SUPFAM" id="SSF53335">
    <property type="entry name" value="S-adenosyl-L-methionine-dependent methyltransferases"/>
    <property type="match status" value="1"/>
</dbReference>
<name>A0A0L8VBG0_9BACT</name>
<dbReference type="EMBL" id="LGIA01000072">
    <property type="protein sequence ID" value="KOH45791.1"/>
    <property type="molecule type" value="Genomic_DNA"/>
</dbReference>
<dbReference type="InterPro" id="IPR008471">
    <property type="entry name" value="MnmC-like_methylTransf"/>
</dbReference>
<evidence type="ECO:0000313" key="3">
    <source>
        <dbReference type="Proteomes" id="UP000036958"/>
    </source>
</evidence>
<accession>A0A0L8VBG0</accession>
<dbReference type="GO" id="GO:0004808">
    <property type="term" value="F:tRNA (5-methylaminomethyl-2-thiouridylate)(34)-methyltransferase activity"/>
    <property type="evidence" value="ECO:0007669"/>
    <property type="project" value="InterPro"/>
</dbReference>
<feature type="domain" description="MnmC-like methyltransferase" evidence="1">
    <location>
        <begin position="127"/>
        <end position="214"/>
    </location>
</feature>
<dbReference type="NCBIfam" id="NF033855">
    <property type="entry name" value="tRNA_MNMC2"/>
    <property type="match status" value="1"/>
</dbReference>
<evidence type="ECO:0000313" key="2">
    <source>
        <dbReference type="EMBL" id="KOH45791.1"/>
    </source>
</evidence>
<keyword evidence="3" id="KW-1185">Reference proteome</keyword>
<dbReference type="PANTHER" id="PTHR39963">
    <property type="entry name" value="SLL0983 PROTEIN"/>
    <property type="match status" value="1"/>
</dbReference>
<dbReference type="AlphaFoldDB" id="A0A0L8VBG0"/>
<dbReference type="GO" id="GO:0016645">
    <property type="term" value="F:oxidoreductase activity, acting on the CH-NH group of donors"/>
    <property type="evidence" value="ECO:0007669"/>
    <property type="project" value="InterPro"/>
</dbReference>
<dbReference type="InterPro" id="IPR029063">
    <property type="entry name" value="SAM-dependent_MTases_sf"/>
</dbReference>
<dbReference type="PANTHER" id="PTHR39963:SF1">
    <property type="entry name" value="MNMC-LIKE METHYLTRANSFERASE DOMAIN-CONTAINING PROTEIN"/>
    <property type="match status" value="1"/>
</dbReference>
<comment type="caution">
    <text evidence="2">The sequence shown here is derived from an EMBL/GenBank/DDBJ whole genome shotgun (WGS) entry which is preliminary data.</text>
</comment>
<dbReference type="STRING" id="1409788.NC99_14230"/>
<organism evidence="2 3">
    <name type="scientific">Sunxiuqinia dokdonensis</name>
    <dbReference type="NCBI Taxonomy" id="1409788"/>
    <lineage>
        <taxon>Bacteria</taxon>
        <taxon>Pseudomonadati</taxon>
        <taxon>Bacteroidota</taxon>
        <taxon>Bacteroidia</taxon>
        <taxon>Marinilabiliales</taxon>
        <taxon>Prolixibacteraceae</taxon>
        <taxon>Sunxiuqinia</taxon>
    </lineage>
</organism>
<gene>
    <name evidence="2" type="ORF">NC99_14230</name>
</gene>
<evidence type="ECO:0000259" key="1">
    <source>
        <dbReference type="Pfam" id="PF05430"/>
    </source>
</evidence>
<dbReference type="Gene3D" id="3.40.50.150">
    <property type="entry name" value="Vaccinia Virus protein VP39"/>
    <property type="match status" value="1"/>
</dbReference>
<sequence length="216" mass="24710">MEITEDGSHTLYLPEMDEHFHSVHGAIQESVHVFINNGLKRCQQPEIHLLEVGFGTGLNALLSFLNRQDKIIHYYSLEKYPLTEAEFCQLNYAQNYSHEVQALFRNMHQSPWEQPTTIAPGFELTKLNCDLRTVDLSELPAFDLVYFDAFAPGKQPDMWTDAIFQKISLQCKPGAIITTYCAKGDIRRSLQKNGFAMQRLPGPPGKREMLYGEKDL</sequence>